<dbReference type="AlphaFoldDB" id="A0AAW2FIQ1"/>
<accession>A0AAW2FIQ1</accession>
<protein>
    <submittedName>
        <fullName evidence="1">Uncharacterized protein</fullName>
    </submittedName>
</protein>
<name>A0AAW2FIQ1_9HYME</name>
<evidence type="ECO:0000313" key="1">
    <source>
        <dbReference type="EMBL" id="KAL0115839.1"/>
    </source>
</evidence>
<keyword evidence="2" id="KW-1185">Reference proteome</keyword>
<comment type="caution">
    <text evidence="1">The sequence shown here is derived from an EMBL/GenBank/DDBJ whole genome shotgun (WGS) entry which is preliminary data.</text>
</comment>
<gene>
    <name evidence="1" type="ORF">PUN28_011012</name>
</gene>
<proteinExistence type="predicted"/>
<organism evidence="1 2">
    <name type="scientific">Cardiocondyla obscurior</name>
    <dbReference type="NCBI Taxonomy" id="286306"/>
    <lineage>
        <taxon>Eukaryota</taxon>
        <taxon>Metazoa</taxon>
        <taxon>Ecdysozoa</taxon>
        <taxon>Arthropoda</taxon>
        <taxon>Hexapoda</taxon>
        <taxon>Insecta</taxon>
        <taxon>Pterygota</taxon>
        <taxon>Neoptera</taxon>
        <taxon>Endopterygota</taxon>
        <taxon>Hymenoptera</taxon>
        <taxon>Apocrita</taxon>
        <taxon>Aculeata</taxon>
        <taxon>Formicoidea</taxon>
        <taxon>Formicidae</taxon>
        <taxon>Myrmicinae</taxon>
        <taxon>Cardiocondyla</taxon>
    </lineage>
</organism>
<dbReference type="EMBL" id="JADYXP020000010">
    <property type="protein sequence ID" value="KAL0115839.1"/>
    <property type="molecule type" value="Genomic_DNA"/>
</dbReference>
<sequence length="74" mass="8768">MTGCRRSREHKAFLLPSSKRQKIKQKERKVKRENGRKDARYRVKIAKEEACECEECGKETEKNKLVTLGECKER</sequence>
<evidence type="ECO:0000313" key="2">
    <source>
        <dbReference type="Proteomes" id="UP001430953"/>
    </source>
</evidence>
<reference evidence="1 2" key="1">
    <citation type="submission" date="2023-03" db="EMBL/GenBank/DDBJ databases">
        <title>High recombination rates correlate with genetic variation in Cardiocondyla obscurior ants.</title>
        <authorList>
            <person name="Errbii M."/>
        </authorList>
    </citation>
    <scope>NUCLEOTIDE SEQUENCE [LARGE SCALE GENOMIC DNA]</scope>
    <source>
        <strain evidence="1">Alpha-2009</strain>
        <tissue evidence="1">Whole body</tissue>
    </source>
</reference>
<dbReference type="Proteomes" id="UP001430953">
    <property type="component" value="Unassembled WGS sequence"/>
</dbReference>